<protein>
    <submittedName>
        <fullName evidence="1">120_t:CDS:1</fullName>
    </submittedName>
</protein>
<accession>A0A9N9EDE0</accession>
<keyword evidence="2" id="KW-1185">Reference proteome</keyword>
<proteinExistence type="predicted"/>
<gene>
    <name evidence="1" type="ORF">DERYTH_LOCUS11408</name>
</gene>
<sequence length="420" mass="48421">MSKVDNDASSSSNPLISIWALLEGYPSSAKINVKPSDFISQCPDLNNFKQILNQEYETLKDVEPDNIDFFSDKDRTQTLLGGVLLADLVTTASCPLIVRYPLSTSSIIVTYKSENSEVKCQLPHSSGSWDLLRKDVIKNFSKLSHFENTKVDDLYFEISDEENFYIENEFQFNMLVKRIEEKKKIRVLPDLKVQIKDKRPYNEWDIEDVFKNVLHQYYDGSLDYAFNLDKLPSYNSITEEEMKFFVENIKKTGKVFKYNINVNEATAREYISIFMKTAVKHIQEFTNNSAQLYVKADLYGSKGYGPVDYLVKLDDFAVLVNGIGWDFTNGIAQNIMQLHSASEKFESSQQLFGIVTNGITWYFIRWTGSPEKPKAEISHQYNCVFEGEMQSAKNIVSYIVRILENQDDMLRNNLKRACID</sequence>
<dbReference type="OrthoDB" id="2367745at2759"/>
<comment type="caution">
    <text evidence="1">The sequence shown here is derived from an EMBL/GenBank/DDBJ whole genome shotgun (WGS) entry which is preliminary data.</text>
</comment>
<dbReference type="Proteomes" id="UP000789405">
    <property type="component" value="Unassembled WGS sequence"/>
</dbReference>
<organism evidence="1 2">
    <name type="scientific">Dentiscutata erythropus</name>
    <dbReference type="NCBI Taxonomy" id="1348616"/>
    <lineage>
        <taxon>Eukaryota</taxon>
        <taxon>Fungi</taxon>
        <taxon>Fungi incertae sedis</taxon>
        <taxon>Mucoromycota</taxon>
        <taxon>Glomeromycotina</taxon>
        <taxon>Glomeromycetes</taxon>
        <taxon>Diversisporales</taxon>
        <taxon>Gigasporaceae</taxon>
        <taxon>Dentiscutata</taxon>
    </lineage>
</organism>
<reference evidence="1" key="1">
    <citation type="submission" date="2021-06" db="EMBL/GenBank/DDBJ databases">
        <authorList>
            <person name="Kallberg Y."/>
            <person name="Tangrot J."/>
            <person name="Rosling A."/>
        </authorList>
    </citation>
    <scope>NUCLEOTIDE SEQUENCE</scope>
    <source>
        <strain evidence="1">MA453B</strain>
    </source>
</reference>
<evidence type="ECO:0000313" key="2">
    <source>
        <dbReference type="Proteomes" id="UP000789405"/>
    </source>
</evidence>
<dbReference type="AlphaFoldDB" id="A0A9N9EDE0"/>
<dbReference type="EMBL" id="CAJVPY010007029">
    <property type="protein sequence ID" value="CAG8673971.1"/>
    <property type="molecule type" value="Genomic_DNA"/>
</dbReference>
<name>A0A9N9EDE0_9GLOM</name>
<evidence type="ECO:0000313" key="1">
    <source>
        <dbReference type="EMBL" id="CAG8673971.1"/>
    </source>
</evidence>